<keyword evidence="8" id="KW-0868">Chloride</keyword>
<name>A0A073JPR8_LIMRT</name>
<dbReference type="Pfam" id="PF00654">
    <property type="entry name" value="Voltage_CLC"/>
    <property type="match status" value="1"/>
</dbReference>
<dbReference type="InterPro" id="IPR050368">
    <property type="entry name" value="ClC-type_chloride_channel"/>
</dbReference>
<dbReference type="Proteomes" id="UP000027731">
    <property type="component" value="Unassembled WGS sequence"/>
</dbReference>
<reference evidence="13 16" key="3">
    <citation type="journal article" date="2018" name="J Appl Environ Microbiol">
        <title>The gut symbionts Lactobacillus reuteri R2lc and 2010 encode a polyketide synthase cluster that activates the mammalian aryl-hydrocarbon receptor.</title>
        <authorList>
            <person name="Ozcam M."/>
            <person name="Roos S."/>
            <person name="Van Pijkeren J.P."/>
        </authorList>
    </citation>
    <scope>NUCLEOTIDE SEQUENCE [LARGE SCALE GENOMIC DNA]</scope>
    <source>
        <strain evidence="13 16">R2lc</strain>
    </source>
</reference>
<dbReference type="Proteomes" id="UP000276940">
    <property type="component" value="Unassembled WGS sequence"/>
</dbReference>
<comment type="caution">
    <text evidence="11">The sequence shown here is derived from an EMBL/GenBank/DDBJ whole genome shotgun (WGS) entry which is preliminary data.</text>
</comment>
<protein>
    <submittedName>
        <fullName evidence="11">Chloride channel protein</fullName>
    </submittedName>
</protein>
<evidence type="ECO:0000256" key="1">
    <source>
        <dbReference type="ARBA" id="ARBA00004141"/>
    </source>
</evidence>
<keyword evidence="7" id="KW-0869">Chloride channel</keyword>
<evidence type="ECO:0000256" key="8">
    <source>
        <dbReference type="ARBA" id="ARBA00023214"/>
    </source>
</evidence>
<keyword evidence="4 10" id="KW-1133">Transmembrane helix</keyword>
<feature type="transmembrane region" description="Helical" evidence="10">
    <location>
        <begin position="52"/>
        <end position="77"/>
    </location>
</feature>
<dbReference type="EMBL" id="QAZN01000015">
    <property type="protein sequence ID" value="PTV03408.1"/>
    <property type="molecule type" value="Genomic_DNA"/>
</dbReference>
<evidence type="ECO:0000256" key="7">
    <source>
        <dbReference type="ARBA" id="ARBA00023173"/>
    </source>
</evidence>
<keyword evidence="9" id="KW-0407">Ion channel</keyword>
<reference evidence="11 14" key="1">
    <citation type="submission" date="2014-06" db="EMBL/GenBank/DDBJ databases">
        <title>Genetic determinant of reutericyclin biosynthesis of Lactobacillus reuteri.</title>
        <authorList>
            <person name="Lin X."/>
            <person name="Duar R."/>
            <person name="Walter J."/>
            <person name="Gaenzle M."/>
        </authorList>
    </citation>
    <scope>NUCLEOTIDE SEQUENCE [LARGE SCALE GENOMIC DNA]</scope>
    <source>
        <strain evidence="11 14">LTH2584</strain>
    </source>
</reference>
<dbReference type="Proteomes" id="UP000244083">
    <property type="component" value="Unassembled WGS sequence"/>
</dbReference>
<dbReference type="GO" id="GO:0034707">
    <property type="term" value="C:chloride channel complex"/>
    <property type="evidence" value="ECO:0007669"/>
    <property type="project" value="UniProtKB-KW"/>
</dbReference>
<gene>
    <name evidence="13" type="ORF">C5O77_08545</name>
    <name evidence="12" type="ORF">DB325_08040</name>
    <name evidence="11" type="ORF">LR3_06810</name>
</gene>
<evidence type="ECO:0000313" key="12">
    <source>
        <dbReference type="EMBL" id="PTV03408.1"/>
    </source>
</evidence>
<keyword evidence="3 10" id="KW-0812">Transmembrane</keyword>
<feature type="transmembrane region" description="Helical" evidence="10">
    <location>
        <begin position="153"/>
        <end position="178"/>
    </location>
</feature>
<dbReference type="PANTHER" id="PTHR43427">
    <property type="entry name" value="CHLORIDE CHANNEL PROTEIN CLC-E"/>
    <property type="match status" value="1"/>
</dbReference>
<dbReference type="AlphaFoldDB" id="A0A073JPR8"/>
<feature type="transmembrane region" description="Helical" evidence="10">
    <location>
        <begin position="264"/>
        <end position="282"/>
    </location>
</feature>
<dbReference type="EMBL" id="PTLS01000041">
    <property type="protein sequence ID" value="RMX24675.1"/>
    <property type="molecule type" value="Genomic_DNA"/>
</dbReference>
<accession>A0A073JPR8</accession>
<evidence type="ECO:0000313" key="11">
    <source>
        <dbReference type="EMBL" id="KEK15486.1"/>
    </source>
</evidence>
<comment type="subcellular location">
    <subcellularLocation>
        <location evidence="1">Membrane</location>
        <topology evidence="1">Multi-pass membrane protein</topology>
    </subcellularLocation>
</comment>
<keyword evidence="5" id="KW-0406">Ion transport</keyword>
<evidence type="ECO:0000313" key="14">
    <source>
        <dbReference type="Proteomes" id="UP000027731"/>
    </source>
</evidence>
<dbReference type="GO" id="GO:0005254">
    <property type="term" value="F:chloride channel activity"/>
    <property type="evidence" value="ECO:0007669"/>
    <property type="project" value="UniProtKB-KW"/>
</dbReference>
<feature type="transmembrane region" description="Helical" evidence="10">
    <location>
        <begin position="190"/>
        <end position="210"/>
    </location>
</feature>
<feature type="transmembrane region" description="Helical" evidence="10">
    <location>
        <begin position="328"/>
        <end position="346"/>
    </location>
</feature>
<evidence type="ECO:0000256" key="2">
    <source>
        <dbReference type="ARBA" id="ARBA00022448"/>
    </source>
</evidence>
<feature type="transmembrane region" description="Helical" evidence="10">
    <location>
        <begin position="352"/>
        <end position="371"/>
    </location>
</feature>
<dbReference type="SUPFAM" id="SSF81340">
    <property type="entry name" value="Clc chloride channel"/>
    <property type="match status" value="1"/>
</dbReference>
<reference evidence="15" key="4">
    <citation type="submission" date="2018-04" db="EMBL/GenBank/DDBJ databases">
        <title>Draft Genome Sequences of 10 Lactobacillus Species from 22 Commercial Probiotic Products.</title>
        <authorList>
            <person name="Gangiredla J."/>
            <person name="Barnaba T.J."/>
            <person name="Mammel M.K."/>
            <person name="Lacher D.W."/>
            <person name="Elkins C.A."/>
            <person name="Lampel K.A."/>
            <person name="Whitehouse C.A."/>
            <person name="Tartera C."/>
        </authorList>
    </citation>
    <scope>NUCLEOTIDE SEQUENCE [LARGE SCALE GENOMIC DNA]</scope>
    <source>
        <strain evidence="15">DS12_10</strain>
    </source>
</reference>
<evidence type="ECO:0000256" key="5">
    <source>
        <dbReference type="ARBA" id="ARBA00023065"/>
    </source>
</evidence>
<dbReference type="InterPro" id="IPR014743">
    <property type="entry name" value="Cl-channel_core"/>
</dbReference>
<evidence type="ECO:0000256" key="3">
    <source>
        <dbReference type="ARBA" id="ARBA00022692"/>
    </source>
</evidence>
<reference evidence="12" key="2">
    <citation type="journal article" date="2018" name="Genome Announc.">
        <title>Fifty-Six Draft Genome Sequences of 10 Lactobacillus Species from 22 Commercial Dietary Supplements.</title>
        <authorList>
            <person name="Gangiredla J."/>
            <person name="Barnaba T.J."/>
            <person name="Mammel M.K."/>
            <person name="Lacher D.W."/>
            <person name="Elkins C.A."/>
            <person name="Lampel K.A."/>
            <person name="Whitehouse C.A."/>
            <person name="Tartera C."/>
        </authorList>
    </citation>
    <scope>NUCLEOTIDE SEQUENCE</scope>
    <source>
        <strain evidence="12">DS12_10</strain>
    </source>
</reference>
<sequence length="419" mass="45189">MKETQENIPLAIATVVLGIVVGFSSLILSAILDLTEHYFLNFNETNKIPVNINIFPLHRFASVLIGGIIATIIWYFLQRHYHPVSIKNALNGKEMPLRKTFIHVVTQIFFVGTGNSIGRELAPREAGAAIAQKWSRVLDSYRWLHINDEDKRLLIAAAAGAGFAGVYIAPITGTVFCLEILYRRINARSVSVSLIMSVIATMIGSILKGFEPYYIVGSRDFSLLSVPLAIVLGLILGVTGTWFKQGVKAASSKRATGKNIFWQLPLLSFSAGAIAAFYPQIMGNGRGLAQLAMNTTTVNSQVLGALLFGLVAKVVVTLFTIKCGGYGGTLTPSIAAGAVIGVFLGIPYMHFFPVVTLTQCAVIGASLFLAASQQAPLMALFMLFEVCHLNFTAFLPLGIGVAISIGISKWMQEAKATTK</sequence>
<dbReference type="EMBL" id="JOSX01000013">
    <property type="protein sequence ID" value="KEK15486.1"/>
    <property type="molecule type" value="Genomic_DNA"/>
</dbReference>
<evidence type="ECO:0000313" key="16">
    <source>
        <dbReference type="Proteomes" id="UP000276940"/>
    </source>
</evidence>
<dbReference type="CDD" id="cd01033">
    <property type="entry name" value="ClC_like"/>
    <property type="match status" value="1"/>
</dbReference>
<feature type="transmembrane region" description="Helical" evidence="10">
    <location>
        <begin position="302"/>
        <end position="321"/>
    </location>
</feature>
<feature type="transmembrane region" description="Helical" evidence="10">
    <location>
        <begin position="12"/>
        <end position="32"/>
    </location>
</feature>
<evidence type="ECO:0000256" key="10">
    <source>
        <dbReference type="SAM" id="Phobius"/>
    </source>
</evidence>
<dbReference type="PANTHER" id="PTHR43427:SF6">
    <property type="entry name" value="CHLORIDE CHANNEL PROTEIN CLC-E"/>
    <property type="match status" value="1"/>
</dbReference>
<organism evidence="11 14">
    <name type="scientific">Limosilactobacillus reuteri</name>
    <name type="common">Lactobacillus reuteri</name>
    <dbReference type="NCBI Taxonomy" id="1598"/>
    <lineage>
        <taxon>Bacteria</taxon>
        <taxon>Bacillati</taxon>
        <taxon>Bacillota</taxon>
        <taxon>Bacilli</taxon>
        <taxon>Lactobacillales</taxon>
        <taxon>Lactobacillaceae</taxon>
        <taxon>Limosilactobacillus</taxon>
    </lineage>
</organism>
<keyword evidence="2" id="KW-0813">Transport</keyword>
<dbReference type="Gene3D" id="1.10.3080.10">
    <property type="entry name" value="Clc chloride channel"/>
    <property type="match status" value="1"/>
</dbReference>
<keyword evidence="6 10" id="KW-0472">Membrane</keyword>
<evidence type="ECO:0000256" key="4">
    <source>
        <dbReference type="ARBA" id="ARBA00022989"/>
    </source>
</evidence>
<dbReference type="InterPro" id="IPR001807">
    <property type="entry name" value="ClC"/>
</dbReference>
<dbReference type="PRINTS" id="PR00762">
    <property type="entry name" value="CLCHANNEL"/>
</dbReference>
<dbReference type="PATRIC" id="fig|1598.90.peg.791"/>
<evidence type="ECO:0000313" key="13">
    <source>
        <dbReference type="EMBL" id="RMX24675.1"/>
    </source>
</evidence>
<proteinExistence type="predicted"/>
<feature type="transmembrane region" description="Helical" evidence="10">
    <location>
        <begin position="222"/>
        <end position="243"/>
    </location>
</feature>
<dbReference type="RefSeq" id="WP_003663599.1">
    <property type="nucleotide sequence ID" value="NZ_CP128363.1"/>
</dbReference>
<feature type="transmembrane region" description="Helical" evidence="10">
    <location>
        <begin position="383"/>
        <end position="407"/>
    </location>
</feature>
<evidence type="ECO:0000256" key="6">
    <source>
        <dbReference type="ARBA" id="ARBA00023136"/>
    </source>
</evidence>
<evidence type="ECO:0000313" key="15">
    <source>
        <dbReference type="Proteomes" id="UP000244083"/>
    </source>
</evidence>
<evidence type="ECO:0000256" key="9">
    <source>
        <dbReference type="ARBA" id="ARBA00023303"/>
    </source>
</evidence>